<dbReference type="CDD" id="cd00093">
    <property type="entry name" value="HTH_XRE"/>
    <property type="match status" value="1"/>
</dbReference>
<dbReference type="Proteomes" id="UP001159075">
    <property type="component" value="Unassembled WGS sequence"/>
</dbReference>
<evidence type="ECO:0000313" key="3">
    <source>
        <dbReference type="Proteomes" id="UP001159075"/>
    </source>
</evidence>
<proteinExistence type="predicted"/>
<name>A0ABT6UIA4_9GAMM</name>
<accession>A0ABT6UIA4</accession>
<evidence type="ECO:0000259" key="1">
    <source>
        <dbReference type="PROSITE" id="PS50943"/>
    </source>
</evidence>
<comment type="caution">
    <text evidence="2">The sequence shown here is derived from an EMBL/GenBank/DDBJ whole genome shotgun (WGS) entry which is preliminary data.</text>
</comment>
<dbReference type="PROSITE" id="PS50943">
    <property type="entry name" value="HTH_CROC1"/>
    <property type="match status" value="1"/>
</dbReference>
<dbReference type="Pfam" id="PF01381">
    <property type="entry name" value="HTH_3"/>
    <property type="match status" value="1"/>
</dbReference>
<feature type="domain" description="HTH cro/C1-type" evidence="1">
    <location>
        <begin position="38"/>
        <end position="76"/>
    </location>
</feature>
<dbReference type="RefSeq" id="WP_172591450.1">
    <property type="nucleotide sequence ID" value="NZ_BLRF01000062.1"/>
</dbReference>
<dbReference type="SMART" id="SM00530">
    <property type="entry name" value="HTH_XRE"/>
    <property type="match status" value="1"/>
</dbReference>
<organism evidence="2 3">
    <name type="scientific">Shewanella xiamenensis</name>
    <dbReference type="NCBI Taxonomy" id="332186"/>
    <lineage>
        <taxon>Bacteria</taxon>
        <taxon>Pseudomonadati</taxon>
        <taxon>Pseudomonadota</taxon>
        <taxon>Gammaproteobacteria</taxon>
        <taxon>Alteromonadales</taxon>
        <taxon>Shewanellaceae</taxon>
        <taxon>Shewanella</taxon>
    </lineage>
</organism>
<dbReference type="InterPro" id="IPR010982">
    <property type="entry name" value="Lambda_DNA-bd_dom_sf"/>
</dbReference>
<keyword evidence="3" id="KW-1185">Reference proteome</keyword>
<dbReference type="Gene3D" id="1.10.260.40">
    <property type="entry name" value="lambda repressor-like DNA-binding domains"/>
    <property type="match status" value="1"/>
</dbReference>
<dbReference type="EMBL" id="JAOTLW010000019">
    <property type="protein sequence ID" value="MDI5833246.1"/>
    <property type="molecule type" value="Genomic_DNA"/>
</dbReference>
<protein>
    <submittedName>
        <fullName evidence="2">Helix-turn-helix transcriptional regulator</fullName>
    </submittedName>
</protein>
<evidence type="ECO:0000313" key="2">
    <source>
        <dbReference type="EMBL" id="MDI5833246.1"/>
    </source>
</evidence>
<reference evidence="2 3" key="1">
    <citation type="submission" date="2022-09" db="EMBL/GenBank/DDBJ databases">
        <title>The outer-membrane cytochrome OmcA is essential for infection of Shewanella oneidensis by a zebrafish-associated bacteriophage.</title>
        <authorList>
            <person name="Grenfell A.W."/>
            <person name="Intile P."/>
            <person name="Mcfarlane J."/>
            <person name="Leung D."/>
            <person name="Abdalla K."/>
            <person name="Wold M."/>
            <person name="Kees E."/>
            <person name="Gralnick J."/>
        </authorList>
    </citation>
    <scope>NUCLEOTIDE SEQUENCE [LARGE SCALE GENOMIC DNA]</scope>
    <source>
        <strain evidence="2 3">NF-5</strain>
    </source>
</reference>
<dbReference type="InterPro" id="IPR001387">
    <property type="entry name" value="Cro/C1-type_HTH"/>
</dbReference>
<dbReference type="SUPFAM" id="SSF47413">
    <property type="entry name" value="lambda repressor-like DNA-binding domains"/>
    <property type="match status" value="1"/>
</dbReference>
<sequence length="128" mass="14704">MKKIHIYQLDILIHLKNNFHNFHKPYKHMFLLSEPEVIKLAMKKSGLKQAGFAKKIGKSQAQVSKYISGDSKPSTEIYIHCMNIINSSEQGDESLLDLINEVSRLDGDKHKHIRNALVEMIKAYKSAR</sequence>
<gene>
    <name evidence="2" type="ORF">ODY93_16820</name>
</gene>